<dbReference type="Gene3D" id="1.20.120.520">
    <property type="entry name" value="nmb1532 protein domain like"/>
    <property type="match status" value="1"/>
</dbReference>
<keyword evidence="3" id="KW-1185">Reference proteome</keyword>
<organism evidence="2 3">
    <name type="scientific">Pelomonas caseinilytica</name>
    <dbReference type="NCBI Taxonomy" id="2906763"/>
    <lineage>
        <taxon>Bacteria</taxon>
        <taxon>Pseudomonadati</taxon>
        <taxon>Pseudomonadota</taxon>
        <taxon>Betaproteobacteria</taxon>
        <taxon>Burkholderiales</taxon>
        <taxon>Sphaerotilaceae</taxon>
        <taxon>Roseateles</taxon>
    </lineage>
</organism>
<evidence type="ECO:0000259" key="1">
    <source>
        <dbReference type="Pfam" id="PF01814"/>
    </source>
</evidence>
<protein>
    <submittedName>
        <fullName evidence="2">Hemerythrin domain-containing protein</fullName>
    </submittedName>
</protein>
<dbReference type="Pfam" id="PF01814">
    <property type="entry name" value="Hemerythrin"/>
    <property type="match status" value="1"/>
</dbReference>
<comment type="caution">
    <text evidence="2">The sequence shown here is derived from an EMBL/GenBank/DDBJ whole genome shotgun (WGS) entry which is preliminary data.</text>
</comment>
<name>A0ABS8XKI7_9BURK</name>
<proteinExistence type="predicted"/>
<gene>
    <name evidence="2" type="ORF">LXT12_19060</name>
</gene>
<dbReference type="EMBL" id="JAJTWT010000008">
    <property type="protein sequence ID" value="MCE4539356.1"/>
    <property type="molecule type" value="Genomic_DNA"/>
</dbReference>
<dbReference type="InterPro" id="IPR012312">
    <property type="entry name" value="Hemerythrin-like"/>
</dbReference>
<feature type="domain" description="Hemerythrin-like" evidence="1">
    <location>
        <begin position="18"/>
        <end position="148"/>
    </location>
</feature>
<sequence length="172" mass="18653">MTSPLTLHAGPAVGFDQPFEMLAACHERVRRSLDLLLRLQAHVSRHGVDAQARDAAADVLRYFDLAGPAHHEDEERHVLPRLRATGRGELADRLSADHAEMGRQWAALRTALECIARGDAVDLDAHACAAYAALYAGHMAVEETQAFAHAASQLDETARAAMGAEMAARRRG</sequence>
<dbReference type="Proteomes" id="UP001201463">
    <property type="component" value="Unassembled WGS sequence"/>
</dbReference>
<evidence type="ECO:0000313" key="3">
    <source>
        <dbReference type="Proteomes" id="UP001201463"/>
    </source>
</evidence>
<evidence type="ECO:0000313" key="2">
    <source>
        <dbReference type="EMBL" id="MCE4539356.1"/>
    </source>
</evidence>
<dbReference type="RefSeq" id="WP_233393873.1">
    <property type="nucleotide sequence ID" value="NZ_JAJTWT010000008.1"/>
</dbReference>
<accession>A0ABS8XKI7</accession>
<reference evidence="2 3" key="1">
    <citation type="submission" date="2021-12" db="EMBL/GenBank/DDBJ databases">
        <title>Genome seq of p7.</title>
        <authorList>
            <person name="Seo T."/>
        </authorList>
    </citation>
    <scope>NUCLEOTIDE SEQUENCE [LARGE SCALE GENOMIC DNA]</scope>
    <source>
        <strain evidence="2 3">P7</strain>
    </source>
</reference>